<accession>A0A382BS00</accession>
<proteinExistence type="predicted"/>
<sequence>MKQLLVEPAQVKKKEKKLVAVTWHDSFIQGEWAEYEVPKPADSLVTTYGLLVAKDRQWLTLAMTYVAGKAPYWGCLWSIPRRNVVSIRVIETVPERPETKREVSREHHY</sequence>
<organism evidence="1">
    <name type="scientific">marine metagenome</name>
    <dbReference type="NCBI Taxonomy" id="408172"/>
    <lineage>
        <taxon>unclassified sequences</taxon>
        <taxon>metagenomes</taxon>
        <taxon>ecological metagenomes</taxon>
    </lineage>
</organism>
<name>A0A382BS00_9ZZZZ</name>
<protein>
    <submittedName>
        <fullName evidence="1">Uncharacterized protein</fullName>
    </submittedName>
</protein>
<evidence type="ECO:0000313" key="1">
    <source>
        <dbReference type="EMBL" id="SVB15957.1"/>
    </source>
</evidence>
<dbReference type="EMBL" id="UINC01030867">
    <property type="protein sequence ID" value="SVB15957.1"/>
    <property type="molecule type" value="Genomic_DNA"/>
</dbReference>
<dbReference type="AlphaFoldDB" id="A0A382BS00"/>
<gene>
    <name evidence="1" type="ORF">METZ01_LOCUS168811</name>
</gene>
<reference evidence="1" key="1">
    <citation type="submission" date="2018-05" db="EMBL/GenBank/DDBJ databases">
        <authorList>
            <person name="Lanie J.A."/>
            <person name="Ng W.-L."/>
            <person name="Kazmierczak K.M."/>
            <person name="Andrzejewski T.M."/>
            <person name="Davidsen T.M."/>
            <person name="Wayne K.J."/>
            <person name="Tettelin H."/>
            <person name="Glass J.I."/>
            <person name="Rusch D."/>
            <person name="Podicherti R."/>
            <person name="Tsui H.-C.T."/>
            <person name="Winkler M.E."/>
        </authorList>
    </citation>
    <scope>NUCLEOTIDE SEQUENCE</scope>
</reference>